<protein>
    <submittedName>
        <fullName evidence="5">GFA family protein</fullName>
    </submittedName>
</protein>
<proteinExistence type="inferred from homology"/>
<keyword evidence="2" id="KW-0479">Metal-binding</keyword>
<organism evidence="5 6">
    <name type="scientific">Plastoroseomonas hellenica</name>
    <dbReference type="NCBI Taxonomy" id="2687306"/>
    <lineage>
        <taxon>Bacteria</taxon>
        <taxon>Pseudomonadati</taxon>
        <taxon>Pseudomonadota</taxon>
        <taxon>Alphaproteobacteria</taxon>
        <taxon>Acetobacterales</taxon>
        <taxon>Acetobacteraceae</taxon>
        <taxon>Plastoroseomonas</taxon>
    </lineage>
</organism>
<dbReference type="InterPro" id="IPR011057">
    <property type="entry name" value="Mss4-like_sf"/>
</dbReference>
<evidence type="ECO:0000256" key="2">
    <source>
        <dbReference type="ARBA" id="ARBA00022723"/>
    </source>
</evidence>
<name>A0ABS5F936_9PROT</name>
<comment type="similarity">
    <text evidence="1">Belongs to the Gfa family.</text>
</comment>
<dbReference type="RefSeq" id="WP_211857434.1">
    <property type="nucleotide sequence ID" value="NZ_JAAGBB010000077.1"/>
</dbReference>
<keyword evidence="6" id="KW-1185">Reference proteome</keyword>
<dbReference type="PANTHER" id="PTHR28620:SF1">
    <property type="entry name" value="CENP-V_GFA DOMAIN-CONTAINING PROTEIN"/>
    <property type="match status" value="1"/>
</dbReference>
<accession>A0ABS5F936</accession>
<gene>
    <name evidence="5" type="ORF">GXW71_31900</name>
</gene>
<evidence type="ECO:0000313" key="5">
    <source>
        <dbReference type="EMBL" id="MBR0668996.1"/>
    </source>
</evidence>
<evidence type="ECO:0000313" key="6">
    <source>
        <dbReference type="Proteomes" id="UP001196870"/>
    </source>
</evidence>
<dbReference type="PROSITE" id="PS51891">
    <property type="entry name" value="CENP_V_GFA"/>
    <property type="match status" value="1"/>
</dbReference>
<sequence length="119" mass="12905">MAETRTWKGGCHCGAVAFEAESDLAQVITCNCSLCRMRGSMLSFVPATRFTLLQGEDRLTEYRFNKRVLQHLFCATCGVASFTRGALPDGTPMAAINVRCLEGVDPDALSPVKFDGASH</sequence>
<dbReference type="PANTHER" id="PTHR28620">
    <property type="entry name" value="CENTROMERE PROTEIN V"/>
    <property type="match status" value="1"/>
</dbReference>
<evidence type="ECO:0000256" key="1">
    <source>
        <dbReference type="ARBA" id="ARBA00005495"/>
    </source>
</evidence>
<dbReference type="EMBL" id="JAAGBB010000077">
    <property type="protein sequence ID" value="MBR0668996.1"/>
    <property type="molecule type" value="Genomic_DNA"/>
</dbReference>
<evidence type="ECO:0000259" key="4">
    <source>
        <dbReference type="PROSITE" id="PS51891"/>
    </source>
</evidence>
<dbReference type="Pfam" id="PF04828">
    <property type="entry name" value="GFA"/>
    <property type="match status" value="1"/>
</dbReference>
<reference evidence="6" key="1">
    <citation type="journal article" date="2021" name="Syst. Appl. Microbiol.">
        <title>Roseomonas hellenica sp. nov., isolated from roots of wild-growing Alkanna tinctoria.</title>
        <authorList>
            <person name="Rat A."/>
            <person name="Naranjo H.D."/>
            <person name="Lebbe L."/>
            <person name="Cnockaert M."/>
            <person name="Krigas N."/>
            <person name="Grigoriadou K."/>
            <person name="Maloupa E."/>
            <person name="Willems A."/>
        </authorList>
    </citation>
    <scope>NUCLEOTIDE SEQUENCE [LARGE SCALE GENOMIC DNA]</scope>
    <source>
        <strain evidence="6">LMG 31523</strain>
    </source>
</reference>
<dbReference type="SUPFAM" id="SSF51316">
    <property type="entry name" value="Mss4-like"/>
    <property type="match status" value="1"/>
</dbReference>
<feature type="domain" description="CENP-V/GFA" evidence="4">
    <location>
        <begin position="7"/>
        <end position="115"/>
    </location>
</feature>
<comment type="caution">
    <text evidence="5">The sequence shown here is derived from an EMBL/GenBank/DDBJ whole genome shotgun (WGS) entry which is preliminary data.</text>
</comment>
<dbReference type="InterPro" id="IPR052355">
    <property type="entry name" value="CENP-V-like"/>
</dbReference>
<keyword evidence="3" id="KW-0862">Zinc</keyword>
<evidence type="ECO:0000256" key="3">
    <source>
        <dbReference type="ARBA" id="ARBA00022833"/>
    </source>
</evidence>
<dbReference type="Proteomes" id="UP001196870">
    <property type="component" value="Unassembled WGS sequence"/>
</dbReference>
<dbReference type="InterPro" id="IPR006913">
    <property type="entry name" value="CENP-V/GFA"/>
</dbReference>
<dbReference type="Gene3D" id="2.170.150.70">
    <property type="match status" value="1"/>
</dbReference>